<keyword evidence="4" id="KW-1185">Reference proteome</keyword>
<feature type="region of interest" description="Disordered" evidence="1">
    <location>
        <begin position="1019"/>
        <end position="1116"/>
    </location>
</feature>
<dbReference type="EMBL" id="CAJNDS010002079">
    <property type="protein sequence ID" value="CAE7310154.1"/>
    <property type="molecule type" value="Genomic_DNA"/>
</dbReference>
<organism evidence="3 4">
    <name type="scientific">Symbiodinium natans</name>
    <dbReference type="NCBI Taxonomy" id="878477"/>
    <lineage>
        <taxon>Eukaryota</taxon>
        <taxon>Sar</taxon>
        <taxon>Alveolata</taxon>
        <taxon>Dinophyceae</taxon>
        <taxon>Suessiales</taxon>
        <taxon>Symbiodiniaceae</taxon>
        <taxon>Symbiodinium</taxon>
    </lineage>
</organism>
<evidence type="ECO:0000313" key="4">
    <source>
        <dbReference type="Proteomes" id="UP000604046"/>
    </source>
</evidence>
<feature type="compositionally biased region" description="Polar residues" evidence="1">
    <location>
        <begin position="1080"/>
        <end position="1089"/>
    </location>
</feature>
<protein>
    <submittedName>
        <fullName evidence="3">ANK1 protein</fullName>
    </submittedName>
</protein>
<dbReference type="Gene3D" id="3.80.10.10">
    <property type="entry name" value="Ribonuclease Inhibitor"/>
    <property type="match status" value="1"/>
</dbReference>
<dbReference type="PROSITE" id="PS51192">
    <property type="entry name" value="HELICASE_ATP_BIND_1"/>
    <property type="match status" value="1"/>
</dbReference>
<evidence type="ECO:0000313" key="3">
    <source>
        <dbReference type="EMBL" id="CAE7310154.1"/>
    </source>
</evidence>
<dbReference type="Proteomes" id="UP000604046">
    <property type="component" value="Unassembled WGS sequence"/>
</dbReference>
<dbReference type="GO" id="GO:0005524">
    <property type="term" value="F:ATP binding"/>
    <property type="evidence" value="ECO:0007669"/>
    <property type="project" value="InterPro"/>
</dbReference>
<reference evidence="3" key="1">
    <citation type="submission" date="2021-02" db="EMBL/GenBank/DDBJ databases">
        <authorList>
            <person name="Dougan E. K."/>
            <person name="Rhodes N."/>
            <person name="Thang M."/>
            <person name="Chan C."/>
        </authorList>
    </citation>
    <scope>NUCLEOTIDE SEQUENCE</scope>
</reference>
<name>A0A812NCQ4_9DINO</name>
<evidence type="ECO:0000256" key="1">
    <source>
        <dbReference type="SAM" id="MobiDB-lite"/>
    </source>
</evidence>
<dbReference type="InterPro" id="IPR032675">
    <property type="entry name" value="LRR_dom_sf"/>
</dbReference>
<dbReference type="SUPFAM" id="SSF52540">
    <property type="entry name" value="P-loop containing nucleoside triphosphate hydrolases"/>
    <property type="match status" value="1"/>
</dbReference>
<feature type="domain" description="Helicase ATP-binding" evidence="2">
    <location>
        <begin position="615"/>
        <end position="763"/>
    </location>
</feature>
<dbReference type="Gene3D" id="3.40.50.300">
    <property type="entry name" value="P-loop containing nucleotide triphosphate hydrolases"/>
    <property type="match status" value="1"/>
</dbReference>
<feature type="compositionally biased region" description="Basic and acidic residues" evidence="1">
    <location>
        <begin position="1029"/>
        <end position="1063"/>
    </location>
</feature>
<evidence type="ECO:0000259" key="2">
    <source>
        <dbReference type="PROSITE" id="PS51192"/>
    </source>
</evidence>
<comment type="caution">
    <text evidence="3">The sequence shown here is derived from an EMBL/GenBank/DDBJ whole genome shotgun (WGS) entry which is preliminary data.</text>
</comment>
<feature type="compositionally biased region" description="Polar residues" evidence="1">
    <location>
        <begin position="1097"/>
        <end position="1116"/>
    </location>
</feature>
<gene>
    <name evidence="3" type="primary">ANK1</name>
    <name evidence="3" type="ORF">SNAT2548_LOCUS16291</name>
</gene>
<sequence>MGCCQGSASVVPLGPPSNEDRLPLIFRTADNSIQICTSCPSNLYNHVEALCSELDIRTAFGRKGDFMEDTEGEDWFGKWQNRVLQSLDDALQAKNREGPFSIYSLMITDEDNINCKREQENMEELADALQHQRGDSLSFSVSPCLVCVQDLTTAVRSLHRKEHDVQRAYEQFLKSGKHKDAWSFYLMTMALKAQTSSPRPSAQRLIDRGDVLGTILTEKGTDQLNDRDTRFCERAEWLLRCADASRCIRPIVDKRWKIPIRFDPQSRLAQWAVAQELDLSETNLDFERDFASCIRDFAPSKGNRKGHLRLQLFQRWHRASDIQVALQREEELKWILQEARQAELPDDLLNGVESKLKECKEELQKDVWYFVEMLHLRPKVQSARYDKHPRDPENEGKCFCYKLYGQRMVWGCSWQKRYLEYVREAVAAIQKGQDKEELAWQYHRVDEHGLKQDFPAGYPVDAWCEATKLWRRGVVKEKTTRQEDGWTIRCEHGDDTFRSKFVCDTSLATKELLDHFGHLKLREIFTECLERVSVLDVCTSRLGSDVSVLMINLGVPTIGSLHHLRDRFFSGKLEEDITAGLSDWHVEVDNGHFLEFYEHTLLALKDLTPHQQKHLQHIQRFDEVHLSAPAGAGKTFVAVQRVVDVLTDKTEEPPAHVLYVAPTVELIYHFIQWIVVRLASQAASRLVTDINQLLQRLVVLHSPYQELLSPMLDEKDRCVALKVAGSIDTFALQVVDEGHTLFAEGVDYGILGDLKSRRKLLLSDESQAATVNTRFPKMHKASLMEVVRSTRQIVLGAKSFRSQTGAVTSIGTDGPPLKSFLFDGSDAKGEFELYAQHVADAIAHVADAYPNISLHQRLALLVPDQEFLVQLKTALAPVLKSKLPDRHLQFISFKESLRSLPELFRTLCGQPVTVQKPEQRSEHLVLDTVSVTDGLEKLIVICVGLDAPIRRGARDLVTRANLYKGISRAQLMAIVVNKRVQNGWFDFLTNIRYSGKELSEEEASKYGSQAAAKICQEAKDGMGSAAQEEEPRSREEARPQPSIPDERQADLKKENSHVERSQPETRGTNAAGKKADPAISQPQTRSTSAAERESELTGDSETTPQHESSIWDTRSNTVSAHARKPMFDPFAEESRVPVNSEEFLLDPMPQDPTTEPANPCAAFSDGRIANGIPTAYTLNAVGDCWSCQVKEAFRADRFDAPSALAALKNFAAPGLPYPDEARAFVVQESKRVMRCGGDVKKAAGAAARGELLEELLILLRFGVGEELHMEFCNKVPAAAWRQLRGARWEKLQTATFSLCFNEDSQGSEGAGGLLSALARCSQLQELRMQFCNKVPAEAWRQLRDARWEKLRKADFERCFDEDSQGAEGAGGLLSALARCSQLQELRMQFCNKVPAEAWRQLRDARWEKLRKADFERCFDEDSQGAEGAGGLLSALARCSQLQELHMAECEKVPAEAWRQLRDARWEKLKSANFYGCFGDGAQGAEGAHVLLSALARCSEMQALNMNLCDRIPAEAWEQLSDGVWPALLAHVDVPERLFRRV</sequence>
<proteinExistence type="predicted"/>
<dbReference type="InterPro" id="IPR027417">
    <property type="entry name" value="P-loop_NTPase"/>
</dbReference>
<dbReference type="Pfam" id="PF00270">
    <property type="entry name" value="DEAD"/>
    <property type="match status" value="1"/>
</dbReference>
<dbReference type="GO" id="GO:0003676">
    <property type="term" value="F:nucleic acid binding"/>
    <property type="evidence" value="ECO:0007669"/>
    <property type="project" value="InterPro"/>
</dbReference>
<accession>A0A812NCQ4</accession>
<dbReference type="InterPro" id="IPR011545">
    <property type="entry name" value="DEAD/DEAH_box_helicase_dom"/>
</dbReference>
<dbReference type="SUPFAM" id="SSF52047">
    <property type="entry name" value="RNI-like"/>
    <property type="match status" value="1"/>
</dbReference>
<dbReference type="InterPro" id="IPR014001">
    <property type="entry name" value="Helicase_ATP-bd"/>
</dbReference>